<feature type="transmembrane region" description="Helical" evidence="1">
    <location>
        <begin position="20"/>
        <end position="43"/>
    </location>
</feature>
<dbReference type="InterPro" id="IPR006938">
    <property type="entry name" value="DUF624"/>
</dbReference>
<dbReference type="Pfam" id="PF04854">
    <property type="entry name" value="DUF624"/>
    <property type="match status" value="1"/>
</dbReference>
<evidence type="ECO:0000256" key="1">
    <source>
        <dbReference type="SAM" id="Phobius"/>
    </source>
</evidence>
<feature type="transmembrane region" description="Helical" evidence="1">
    <location>
        <begin position="74"/>
        <end position="94"/>
    </location>
</feature>
<dbReference type="Proteomes" id="UP001596147">
    <property type="component" value="Unassembled WGS sequence"/>
</dbReference>
<evidence type="ECO:0000313" key="3">
    <source>
        <dbReference type="Proteomes" id="UP001596147"/>
    </source>
</evidence>
<organism evidence="2 3">
    <name type="scientific">Lederbergia graminis</name>
    <dbReference type="NCBI Taxonomy" id="735518"/>
    <lineage>
        <taxon>Bacteria</taxon>
        <taxon>Bacillati</taxon>
        <taxon>Bacillota</taxon>
        <taxon>Bacilli</taxon>
        <taxon>Bacillales</taxon>
        <taxon>Bacillaceae</taxon>
        <taxon>Lederbergia</taxon>
    </lineage>
</organism>
<proteinExistence type="predicted"/>
<comment type="caution">
    <text evidence="2">The sequence shown here is derived from an EMBL/GenBank/DDBJ whole genome shotgun (WGS) entry which is preliminary data.</text>
</comment>
<reference evidence="3" key="1">
    <citation type="journal article" date="2019" name="Int. J. Syst. Evol. Microbiol.">
        <title>The Global Catalogue of Microorganisms (GCM) 10K type strain sequencing project: providing services to taxonomists for standard genome sequencing and annotation.</title>
        <authorList>
            <consortium name="The Broad Institute Genomics Platform"/>
            <consortium name="The Broad Institute Genome Sequencing Center for Infectious Disease"/>
            <person name="Wu L."/>
            <person name="Ma J."/>
        </authorList>
    </citation>
    <scope>NUCLEOTIDE SEQUENCE [LARGE SCALE GENOMIC DNA]</scope>
    <source>
        <strain evidence="3">CGMCC 1.12237</strain>
    </source>
</reference>
<feature type="transmembrane region" description="Helical" evidence="1">
    <location>
        <begin position="142"/>
        <end position="166"/>
    </location>
</feature>
<feature type="transmembrane region" description="Helical" evidence="1">
    <location>
        <begin position="106"/>
        <end position="130"/>
    </location>
</feature>
<feature type="transmembrane region" description="Helical" evidence="1">
    <location>
        <begin position="172"/>
        <end position="188"/>
    </location>
</feature>
<dbReference type="EMBL" id="JBHSMC010000010">
    <property type="protein sequence ID" value="MFC5464608.1"/>
    <property type="molecule type" value="Genomic_DNA"/>
</dbReference>
<keyword evidence="1" id="KW-0812">Transmembrane</keyword>
<gene>
    <name evidence="2" type="ORF">ACFPM4_07570</name>
</gene>
<dbReference type="RefSeq" id="WP_382349684.1">
    <property type="nucleotide sequence ID" value="NZ_JBHSMC010000010.1"/>
</dbReference>
<sequence length="213" mass="24684">MNNILNNRIYIFLEKLSNIFILNLIWVIACIPIVTIFPATAAMHSVIRQWKIKGETTVLKPFIKQFKLNFKQSFLVGLLWIPFAVLLYVDYIFVIETQSGLRLALLVPLFLIALLFTFMSAFLFPVMVHYNLRLRDVLKNTFIISLAYFPTTLLVLIASVALFFVFLIIPPLALFIFAFIAFINYSLCHRCFEKIERLFEDSSAISEEKEAVQ</sequence>
<evidence type="ECO:0000313" key="2">
    <source>
        <dbReference type="EMBL" id="MFC5464608.1"/>
    </source>
</evidence>
<accession>A0ABW0LFG4</accession>
<keyword evidence="3" id="KW-1185">Reference proteome</keyword>
<name>A0ABW0LFG4_9BACI</name>
<keyword evidence="1" id="KW-1133">Transmembrane helix</keyword>
<protein>
    <submittedName>
        <fullName evidence="2">YesL family protein</fullName>
    </submittedName>
</protein>
<keyword evidence="1" id="KW-0472">Membrane</keyword>